<name>F3PPG5_9BACE</name>
<dbReference type="GeneID" id="86051319"/>
<evidence type="ECO:0000313" key="2">
    <source>
        <dbReference type="Proteomes" id="UP000003416"/>
    </source>
</evidence>
<proteinExistence type="predicted"/>
<dbReference type="AlphaFoldDB" id="F3PPG5"/>
<dbReference type="Proteomes" id="UP000003416">
    <property type="component" value="Unassembled WGS sequence"/>
</dbReference>
<dbReference type="STRING" id="763034.HMPREF9446_00605"/>
<evidence type="ECO:0000313" key="1">
    <source>
        <dbReference type="EMBL" id="EGF59370.1"/>
    </source>
</evidence>
<dbReference type="HOGENOM" id="CLU_2986955_0_0_10"/>
<comment type="caution">
    <text evidence="1">The sequence shown here is derived from an EMBL/GenBank/DDBJ whole genome shotgun (WGS) entry which is preliminary data.</text>
</comment>
<accession>F3PPG5</accession>
<sequence>MYKELPVPKKTESFGESEIGEVDLKEVERLAKEEQERMKEMKQVEQQQWHFESTEKK</sequence>
<organism evidence="1 2">
    <name type="scientific">Bacteroides fluxus YIT 12057</name>
    <dbReference type="NCBI Taxonomy" id="763034"/>
    <lineage>
        <taxon>Bacteria</taxon>
        <taxon>Pseudomonadati</taxon>
        <taxon>Bacteroidota</taxon>
        <taxon>Bacteroidia</taxon>
        <taxon>Bacteroidales</taxon>
        <taxon>Bacteroidaceae</taxon>
        <taxon>Bacteroides</taxon>
    </lineage>
</organism>
<dbReference type="EMBL" id="AFBN01000010">
    <property type="protein sequence ID" value="EGF59370.1"/>
    <property type="molecule type" value="Genomic_DNA"/>
</dbReference>
<keyword evidence="2" id="KW-1185">Reference proteome</keyword>
<reference evidence="1 2" key="1">
    <citation type="submission" date="2011-02" db="EMBL/GenBank/DDBJ databases">
        <authorList>
            <person name="Weinstock G."/>
            <person name="Sodergren E."/>
            <person name="Clifton S."/>
            <person name="Fulton L."/>
            <person name="Fulton B."/>
            <person name="Courtney L."/>
            <person name="Fronick C."/>
            <person name="Harrison M."/>
            <person name="Strong C."/>
            <person name="Farmer C."/>
            <person name="Delahaunty K."/>
            <person name="Markovic C."/>
            <person name="Hall O."/>
            <person name="Minx P."/>
            <person name="Tomlinson C."/>
            <person name="Mitreva M."/>
            <person name="Hou S."/>
            <person name="Chen J."/>
            <person name="Wollam A."/>
            <person name="Pepin K.H."/>
            <person name="Johnson M."/>
            <person name="Bhonagiri V."/>
            <person name="Zhang X."/>
            <person name="Suruliraj S."/>
            <person name="Warren W."/>
            <person name="Chinwalla A."/>
            <person name="Mardis E.R."/>
            <person name="Wilson R.K."/>
        </authorList>
    </citation>
    <scope>NUCLEOTIDE SEQUENCE [LARGE SCALE GENOMIC DNA]</scope>
    <source>
        <strain evidence="1 2">YIT 12057</strain>
    </source>
</reference>
<gene>
    <name evidence="1" type="ORF">HMPREF9446_00605</name>
</gene>
<dbReference type="RefSeq" id="WP_009123864.1">
    <property type="nucleotide sequence ID" value="NZ_GL882611.1"/>
</dbReference>
<protein>
    <submittedName>
        <fullName evidence="1">Conserved domain protein</fullName>
    </submittedName>
</protein>